<dbReference type="GO" id="GO:0006814">
    <property type="term" value="P:sodium ion transport"/>
    <property type="evidence" value="ECO:0007669"/>
    <property type="project" value="UniProtKB-KW"/>
</dbReference>
<keyword evidence="16" id="KW-1185">Reference proteome</keyword>
<dbReference type="GO" id="GO:0006820">
    <property type="term" value="P:monoatomic anion transport"/>
    <property type="evidence" value="ECO:0007669"/>
    <property type="project" value="TreeGrafter"/>
</dbReference>
<feature type="transmembrane region" description="Helical" evidence="13">
    <location>
        <begin position="377"/>
        <end position="399"/>
    </location>
</feature>
<evidence type="ECO:0000256" key="6">
    <source>
        <dbReference type="ARBA" id="ARBA00022989"/>
    </source>
</evidence>
<feature type="transmembrane region" description="Helical" evidence="13">
    <location>
        <begin position="144"/>
        <end position="168"/>
    </location>
</feature>
<dbReference type="OMA" id="ATVQPWN"/>
<dbReference type="Pfam" id="PF07690">
    <property type="entry name" value="MFS_1"/>
    <property type="match status" value="1"/>
</dbReference>
<dbReference type="Gene3D" id="1.20.1250.20">
    <property type="entry name" value="MFS general substrate transporter like domains"/>
    <property type="match status" value="2"/>
</dbReference>
<gene>
    <name evidence="15" type="ORF">FF38_10223</name>
</gene>
<dbReference type="CDD" id="cd17318">
    <property type="entry name" value="MFS_SLC17"/>
    <property type="match status" value="1"/>
</dbReference>
<feature type="transmembrane region" description="Helical" evidence="13">
    <location>
        <begin position="119"/>
        <end position="138"/>
    </location>
</feature>
<dbReference type="InterPro" id="IPR036259">
    <property type="entry name" value="MFS_trans_sf"/>
</dbReference>
<protein>
    <recommendedName>
        <fullName evidence="12">Putative inorganic phosphate cotransporter</fullName>
    </recommendedName>
</protein>
<comment type="similarity">
    <text evidence="2">Belongs to the major facilitator superfamily. Sodium/anion cotransporter family.</text>
</comment>
<evidence type="ECO:0000256" key="11">
    <source>
        <dbReference type="ARBA" id="ARBA00054632"/>
    </source>
</evidence>
<keyword evidence="4 13" id="KW-0812">Transmembrane</keyword>
<keyword evidence="9 13" id="KW-0472">Membrane</keyword>
<proteinExistence type="inferred from homology"/>
<feature type="transmembrane region" description="Helical" evidence="13">
    <location>
        <begin position="49"/>
        <end position="71"/>
    </location>
</feature>
<evidence type="ECO:0000256" key="4">
    <source>
        <dbReference type="ARBA" id="ARBA00022692"/>
    </source>
</evidence>
<evidence type="ECO:0000256" key="8">
    <source>
        <dbReference type="ARBA" id="ARBA00023065"/>
    </source>
</evidence>
<evidence type="ECO:0000256" key="7">
    <source>
        <dbReference type="ARBA" id="ARBA00023053"/>
    </source>
</evidence>
<dbReference type="FunFam" id="1.20.1250.20:FF:000144">
    <property type="entry name" value="Picot, isoform B"/>
    <property type="match status" value="1"/>
</dbReference>
<keyword evidence="5" id="KW-0769">Symport</keyword>
<evidence type="ECO:0000256" key="10">
    <source>
        <dbReference type="ARBA" id="ARBA00023201"/>
    </source>
</evidence>
<feature type="transmembrane region" description="Helical" evidence="13">
    <location>
        <begin position="311"/>
        <end position="330"/>
    </location>
</feature>
<dbReference type="SUPFAM" id="SSF103473">
    <property type="entry name" value="MFS general substrate transporter"/>
    <property type="match status" value="1"/>
</dbReference>
<keyword evidence="7" id="KW-0915">Sodium</keyword>
<dbReference type="PROSITE" id="PS50850">
    <property type="entry name" value="MFS"/>
    <property type="match status" value="1"/>
</dbReference>
<feature type="transmembrane region" description="Helical" evidence="13">
    <location>
        <begin position="91"/>
        <end position="112"/>
    </location>
</feature>
<feature type="domain" description="Major facilitator superfamily (MFS) profile" evidence="14">
    <location>
        <begin position="48"/>
        <end position="469"/>
    </location>
</feature>
<evidence type="ECO:0000256" key="1">
    <source>
        <dbReference type="ARBA" id="ARBA00004141"/>
    </source>
</evidence>
<dbReference type="GO" id="GO:0015293">
    <property type="term" value="F:symporter activity"/>
    <property type="evidence" value="ECO:0007669"/>
    <property type="project" value="UniProtKB-KW"/>
</dbReference>
<evidence type="ECO:0000256" key="3">
    <source>
        <dbReference type="ARBA" id="ARBA00022448"/>
    </source>
</evidence>
<evidence type="ECO:0000256" key="5">
    <source>
        <dbReference type="ARBA" id="ARBA00022847"/>
    </source>
</evidence>
<comment type="function">
    <text evidence="11">May be an inorganic phosphate cotransporter.</text>
</comment>
<dbReference type="GO" id="GO:0016020">
    <property type="term" value="C:membrane"/>
    <property type="evidence" value="ECO:0007669"/>
    <property type="project" value="UniProtKB-SubCell"/>
</dbReference>
<feature type="transmembrane region" description="Helical" evidence="13">
    <location>
        <begin position="411"/>
        <end position="433"/>
    </location>
</feature>
<feature type="transmembrane region" description="Helical" evidence="13">
    <location>
        <begin position="351"/>
        <end position="371"/>
    </location>
</feature>
<accession>A0A0L0CNZ5</accession>
<evidence type="ECO:0000313" key="16">
    <source>
        <dbReference type="Proteomes" id="UP000037069"/>
    </source>
</evidence>
<dbReference type="Proteomes" id="UP000037069">
    <property type="component" value="Unassembled WGS sequence"/>
</dbReference>
<evidence type="ECO:0000259" key="14">
    <source>
        <dbReference type="PROSITE" id="PS50850"/>
    </source>
</evidence>
<dbReference type="EMBL" id="JRES01000105">
    <property type="protein sequence ID" value="KNC34073.1"/>
    <property type="molecule type" value="Genomic_DNA"/>
</dbReference>
<evidence type="ECO:0000256" key="2">
    <source>
        <dbReference type="ARBA" id="ARBA00008586"/>
    </source>
</evidence>
<dbReference type="InterPro" id="IPR011701">
    <property type="entry name" value="MFS"/>
</dbReference>
<feature type="transmembrane region" description="Helical" evidence="13">
    <location>
        <begin position="270"/>
        <end position="291"/>
    </location>
</feature>
<feature type="transmembrane region" description="Helical" evidence="13">
    <location>
        <begin position="445"/>
        <end position="465"/>
    </location>
</feature>
<dbReference type="FunFam" id="1.20.1250.20:FF:000003">
    <property type="entry name" value="Solute carrier family 17 member 3"/>
    <property type="match status" value="1"/>
</dbReference>
<dbReference type="AlphaFoldDB" id="A0A0L0CNZ5"/>
<name>A0A0L0CNZ5_LUCCU</name>
<feature type="transmembrane region" description="Helical" evidence="13">
    <location>
        <begin position="180"/>
        <end position="200"/>
    </location>
</feature>
<dbReference type="OrthoDB" id="2985014at2759"/>
<sequence length="506" mass="55621">MVNFTAHLITERTPLLYAKCAYKVVVTESQDKQDLKIYTNLVGARHVQALLLFFGMCFAYFLRVNISAAIVPMTEPTPGQTYHDWDSGTKSLILSSFFWGYVAAQMPASMLAKRFGGKIVLGGATVISSFITIFHPLASNNADWEVICVLRVLVGFTQGVVYPCIHTLLAKWAPFPERGFLATSVYSGAQFGTALLLAVSGNIFDSSIGWPGIFYITGGIGLLWSVIFFIFGADTPRDTKMISKEEREYIEALTGSDQESKTMAVPWKSIFTSLPFFGLITAHCGFTWGFYTLLTEMPTYLNKVLHLDVKSNALLSALPYFVMWLLCLTVSPISDMLINRKILSVTVSRKLFNSIGQWVPMVCLIALGYMTEDEKTLAIVLLTIGVGFNAGSFCGYLVNHMDLSPNFAGPMMGITNCISNLCSICAPLVVGAIVSNEENPDEWRIVFFITAGVYLVCNSLFVIFGKGTVQPWNDKVVTNSTTTLPNDAAQTAITSVPIYGQNSKEN</sequence>
<feature type="transmembrane region" description="Helical" evidence="13">
    <location>
        <begin position="212"/>
        <end position="233"/>
    </location>
</feature>
<evidence type="ECO:0000256" key="9">
    <source>
        <dbReference type="ARBA" id="ARBA00023136"/>
    </source>
</evidence>
<dbReference type="PANTHER" id="PTHR11662">
    <property type="entry name" value="SOLUTE CARRIER FAMILY 17"/>
    <property type="match status" value="1"/>
</dbReference>
<dbReference type="InterPro" id="IPR050382">
    <property type="entry name" value="MFS_Na/Anion_cotransporter"/>
</dbReference>
<comment type="caution">
    <text evidence="15">The sequence shown here is derived from an EMBL/GenBank/DDBJ whole genome shotgun (WGS) entry which is preliminary data.</text>
</comment>
<keyword evidence="8" id="KW-0406">Ion transport</keyword>
<evidence type="ECO:0000313" key="15">
    <source>
        <dbReference type="EMBL" id="KNC34073.1"/>
    </source>
</evidence>
<organism evidence="15 16">
    <name type="scientific">Lucilia cuprina</name>
    <name type="common">Green bottle fly</name>
    <name type="synonym">Australian sheep blowfly</name>
    <dbReference type="NCBI Taxonomy" id="7375"/>
    <lineage>
        <taxon>Eukaryota</taxon>
        <taxon>Metazoa</taxon>
        <taxon>Ecdysozoa</taxon>
        <taxon>Arthropoda</taxon>
        <taxon>Hexapoda</taxon>
        <taxon>Insecta</taxon>
        <taxon>Pterygota</taxon>
        <taxon>Neoptera</taxon>
        <taxon>Endopterygota</taxon>
        <taxon>Diptera</taxon>
        <taxon>Brachycera</taxon>
        <taxon>Muscomorpha</taxon>
        <taxon>Oestroidea</taxon>
        <taxon>Calliphoridae</taxon>
        <taxon>Luciliinae</taxon>
        <taxon>Lucilia</taxon>
    </lineage>
</organism>
<evidence type="ECO:0000256" key="12">
    <source>
        <dbReference type="ARBA" id="ARBA00068450"/>
    </source>
</evidence>
<dbReference type="PANTHER" id="PTHR11662:SF280">
    <property type="entry name" value="FI21844P1-RELATED"/>
    <property type="match status" value="1"/>
</dbReference>
<dbReference type="InterPro" id="IPR020846">
    <property type="entry name" value="MFS_dom"/>
</dbReference>
<reference evidence="15 16" key="1">
    <citation type="journal article" date="2015" name="Nat. Commun.">
        <title>Lucilia cuprina genome unlocks parasitic fly biology to underpin future interventions.</title>
        <authorList>
            <person name="Anstead C.A."/>
            <person name="Korhonen P.K."/>
            <person name="Young N.D."/>
            <person name="Hall R.S."/>
            <person name="Jex A.R."/>
            <person name="Murali S.C."/>
            <person name="Hughes D.S."/>
            <person name="Lee S.F."/>
            <person name="Perry T."/>
            <person name="Stroehlein A.J."/>
            <person name="Ansell B.R."/>
            <person name="Breugelmans B."/>
            <person name="Hofmann A."/>
            <person name="Qu J."/>
            <person name="Dugan S."/>
            <person name="Lee S.L."/>
            <person name="Chao H."/>
            <person name="Dinh H."/>
            <person name="Han Y."/>
            <person name="Doddapaneni H.V."/>
            <person name="Worley K.C."/>
            <person name="Muzny D.M."/>
            <person name="Ioannidis P."/>
            <person name="Waterhouse R.M."/>
            <person name="Zdobnov E.M."/>
            <person name="James P.J."/>
            <person name="Bagnall N.H."/>
            <person name="Kotze A.C."/>
            <person name="Gibbs R.A."/>
            <person name="Richards S."/>
            <person name="Batterham P."/>
            <person name="Gasser R.B."/>
        </authorList>
    </citation>
    <scope>NUCLEOTIDE SEQUENCE [LARGE SCALE GENOMIC DNA]</scope>
    <source>
        <strain evidence="15 16">LS</strain>
        <tissue evidence="15">Full body</tissue>
    </source>
</reference>
<evidence type="ECO:0000256" key="13">
    <source>
        <dbReference type="SAM" id="Phobius"/>
    </source>
</evidence>
<keyword evidence="6 13" id="KW-1133">Transmembrane helix</keyword>
<keyword evidence="3" id="KW-0813">Transport</keyword>
<keyword evidence="10" id="KW-0739">Sodium transport</keyword>
<comment type="subcellular location">
    <subcellularLocation>
        <location evidence="1">Membrane</location>
        <topology evidence="1">Multi-pass membrane protein</topology>
    </subcellularLocation>
</comment>